<dbReference type="EMBL" id="ML991786">
    <property type="protein sequence ID" value="KAF2236180.1"/>
    <property type="molecule type" value="Genomic_DNA"/>
</dbReference>
<name>A0A6A6HFD8_VIRVR</name>
<organism evidence="3 4">
    <name type="scientific">Viridothelium virens</name>
    <name type="common">Speckled blister lichen</name>
    <name type="synonym">Trypethelium virens</name>
    <dbReference type="NCBI Taxonomy" id="1048519"/>
    <lineage>
        <taxon>Eukaryota</taxon>
        <taxon>Fungi</taxon>
        <taxon>Dikarya</taxon>
        <taxon>Ascomycota</taxon>
        <taxon>Pezizomycotina</taxon>
        <taxon>Dothideomycetes</taxon>
        <taxon>Dothideomycetes incertae sedis</taxon>
        <taxon>Trypetheliales</taxon>
        <taxon>Trypetheliaceae</taxon>
        <taxon>Viridothelium</taxon>
    </lineage>
</organism>
<feature type="signal peptide" evidence="2">
    <location>
        <begin position="1"/>
        <end position="25"/>
    </location>
</feature>
<dbReference type="Proteomes" id="UP000800092">
    <property type="component" value="Unassembled WGS sequence"/>
</dbReference>
<feature type="region of interest" description="Disordered" evidence="1">
    <location>
        <begin position="144"/>
        <end position="197"/>
    </location>
</feature>
<evidence type="ECO:0008006" key="5">
    <source>
        <dbReference type="Google" id="ProtNLM"/>
    </source>
</evidence>
<evidence type="ECO:0000256" key="1">
    <source>
        <dbReference type="SAM" id="MobiDB-lite"/>
    </source>
</evidence>
<evidence type="ECO:0000313" key="4">
    <source>
        <dbReference type="Proteomes" id="UP000800092"/>
    </source>
</evidence>
<feature type="chain" id="PRO_5025616994" description="Extracellular membrane protein CFEM domain-containing protein" evidence="2">
    <location>
        <begin position="26"/>
        <end position="289"/>
    </location>
</feature>
<dbReference type="AlphaFoldDB" id="A0A6A6HFD8"/>
<keyword evidence="4" id="KW-1185">Reference proteome</keyword>
<protein>
    <recommendedName>
        <fullName evidence="5">Extracellular membrane protein CFEM domain-containing protein</fullName>
    </recommendedName>
</protein>
<feature type="compositionally biased region" description="Low complexity" evidence="1">
    <location>
        <begin position="223"/>
        <end position="239"/>
    </location>
</feature>
<evidence type="ECO:0000313" key="3">
    <source>
        <dbReference type="EMBL" id="KAF2236180.1"/>
    </source>
</evidence>
<sequence>MTRSSPRYAHGHAAFILIPLFSSLGACVSLSDFNPKLSNLPSNCNSVYTQSISGCTTSDFSGGNPCSDLCANALMDLTSKIDSACASAQLPGGDIISAFKNGGGVKALCPNIGSSQSSTANGGGGGAGAATSAGGNGPSFVSTVSFTSTLSPPTTPSSTTSSSTSSTSSTSTLTSTSTTLSTTSSTSSTSSSSSMSVSTAPTITSAMSSIAMDTTAAPALNPSQSASLESMMSSLTSAAPPIRTSDSSDRSGGGSPFDISAAHSVRPRTTMTVAVVVSAMLVGVVLGGV</sequence>
<dbReference type="OrthoDB" id="5427833at2759"/>
<evidence type="ECO:0000256" key="2">
    <source>
        <dbReference type="SAM" id="SignalP"/>
    </source>
</evidence>
<accession>A0A6A6HFD8</accession>
<gene>
    <name evidence="3" type="ORF">EV356DRAFT_531116</name>
</gene>
<proteinExistence type="predicted"/>
<keyword evidence="2" id="KW-0732">Signal</keyword>
<dbReference type="PROSITE" id="PS51257">
    <property type="entry name" value="PROKAR_LIPOPROTEIN"/>
    <property type="match status" value="1"/>
</dbReference>
<feature type="region of interest" description="Disordered" evidence="1">
    <location>
        <begin position="220"/>
        <end position="261"/>
    </location>
</feature>
<reference evidence="3" key="1">
    <citation type="journal article" date="2020" name="Stud. Mycol.">
        <title>101 Dothideomycetes genomes: a test case for predicting lifestyles and emergence of pathogens.</title>
        <authorList>
            <person name="Haridas S."/>
            <person name="Albert R."/>
            <person name="Binder M."/>
            <person name="Bloem J."/>
            <person name="Labutti K."/>
            <person name="Salamov A."/>
            <person name="Andreopoulos B."/>
            <person name="Baker S."/>
            <person name="Barry K."/>
            <person name="Bills G."/>
            <person name="Bluhm B."/>
            <person name="Cannon C."/>
            <person name="Castanera R."/>
            <person name="Culley D."/>
            <person name="Daum C."/>
            <person name="Ezra D."/>
            <person name="Gonzalez J."/>
            <person name="Henrissat B."/>
            <person name="Kuo A."/>
            <person name="Liang C."/>
            <person name="Lipzen A."/>
            <person name="Lutzoni F."/>
            <person name="Magnuson J."/>
            <person name="Mondo S."/>
            <person name="Nolan M."/>
            <person name="Ohm R."/>
            <person name="Pangilinan J."/>
            <person name="Park H.-J."/>
            <person name="Ramirez L."/>
            <person name="Alfaro M."/>
            <person name="Sun H."/>
            <person name="Tritt A."/>
            <person name="Yoshinaga Y."/>
            <person name="Zwiers L.-H."/>
            <person name="Turgeon B."/>
            <person name="Goodwin S."/>
            <person name="Spatafora J."/>
            <person name="Crous P."/>
            <person name="Grigoriev I."/>
        </authorList>
    </citation>
    <scope>NUCLEOTIDE SEQUENCE</scope>
    <source>
        <strain evidence="3">Tuck. ex Michener</strain>
    </source>
</reference>